<gene>
    <name evidence="2" type="ORF">A3A01_01360</name>
</gene>
<dbReference type="AlphaFoldDB" id="A0A1F6WV58"/>
<dbReference type="STRING" id="1801770.A3A01_01360"/>
<evidence type="ECO:0008006" key="4">
    <source>
        <dbReference type="Google" id="ProtNLM"/>
    </source>
</evidence>
<keyword evidence="1" id="KW-0175">Coiled coil</keyword>
<evidence type="ECO:0000256" key="1">
    <source>
        <dbReference type="SAM" id="Coils"/>
    </source>
</evidence>
<evidence type="ECO:0000313" key="3">
    <source>
        <dbReference type="Proteomes" id="UP000179352"/>
    </source>
</evidence>
<dbReference type="InterPro" id="IPR014717">
    <property type="entry name" value="Transl_elong_EF1B/ribsomal_bS6"/>
</dbReference>
<dbReference type="Proteomes" id="UP000179352">
    <property type="component" value="Unassembled WGS sequence"/>
</dbReference>
<reference evidence="2 3" key="1">
    <citation type="journal article" date="2016" name="Nat. Commun.">
        <title>Thousands of microbial genomes shed light on interconnected biogeochemical processes in an aquifer system.</title>
        <authorList>
            <person name="Anantharaman K."/>
            <person name="Brown C.T."/>
            <person name="Hug L.A."/>
            <person name="Sharon I."/>
            <person name="Castelle C.J."/>
            <person name="Probst A.J."/>
            <person name="Thomas B.C."/>
            <person name="Singh A."/>
            <person name="Wilkins M.J."/>
            <person name="Karaoz U."/>
            <person name="Brodie E.L."/>
            <person name="Williams K.H."/>
            <person name="Hubbard S.S."/>
            <person name="Banfield J.F."/>
        </authorList>
    </citation>
    <scope>NUCLEOTIDE SEQUENCE [LARGE SCALE GENOMIC DNA]</scope>
</reference>
<dbReference type="EMBL" id="MFUU01000022">
    <property type="protein sequence ID" value="OGI85645.1"/>
    <property type="molecule type" value="Genomic_DNA"/>
</dbReference>
<accession>A0A1F6WV58</accession>
<name>A0A1F6WV58_9BACT</name>
<feature type="coiled-coil region" evidence="1">
    <location>
        <begin position="32"/>
        <end position="59"/>
    </location>
</feature>
<dbReference type="Gene3D" id="3.30.70.60">
    <property type="match status" value="1"/>
</dbReference>
<protein>
    <recommendedName>
        <fullName evidence="4">PilO</fullName>
    </recommendedName>
</protein>
<proteinExistence type="predicted"/>
<evidence type="ECO:0000313" key="2">
    <source>
        <dbReference type="EMBL" id="OGI85645.1"/>
    </source>
</evidence>
<sequence length="198" mass="22531">MFRLIISIILISIAVTGFFAFTKPLFNDISALREQMASYDDALNNSKMLENERDLLTKKYNSFDPENIAKLSKLLPDNVDNIRLILEIEKIATPYGMVLKDIKYNVESTNNTTARTAENGEVGGIPMPRQEYGTLDFSFSTQGAYGNFINFMRDLEKNLRIMDITSIDFSSNVSIGASPSLSQIYKYNFNVKTYWLKN</sequence>
<comment type="caution">
    <text evidence="2">The sequence shown here is derived from an EMBL/GenBank/DDBJ whole genome shotgun (WGS) entry which is preliminary data.</text>
</comment>
<organism evidence="2 3">
    <name type="scientific">Candidatus Nomurabacteria bacterium RIFCSPLOWO2_01_FULL_39_17</name>
    <dbReference type="NCBI Taxonomy" id="1801770"/>
    <lineage>
        <taxon>Bacteria</taxon>
        <taxon>Candidatus Nomuraibacteriota</taxon>
    </lineage>
</organism>